<comment type="caution">
    <text evidence="1">The sequence shown here is derived from an EMBL/GenBank/DDBJ whole genome shotgun (WGS) entry which is preliminary data.</text>
</comment>
<protein>
    <submittedName>
        <fullName evidence="1">Uncharacterized protein</fullName>
    </submittedName>
</protein>
<organism evidence="1 2">
    <name type="scientific">Phlebia brevispora</name>
    <dbReference type="NCBI Taxonomy" id="194682"/>
    <lineage>
        <taxon>Eukaryota</taxon>
        <taxon>Fungi</taxon>
        <taxon>Dikarya</taxon>
        <taxon>Basidiomycota</taxon>
        <taxon>Agaricomycotina</taxon>
        <taxon>Agaricomycetes</taxon>
        <taxon>Polyporales</taxon>
        <taxon>Meruliaceae</taxon>
        <taxon>Phlebia</taxon>
    </lineage>
</organism>
<name>A0ACC1TDG3_9APHY</name>
<gene>
    <name evidence="1" type="ORF">NM688_g835</name>
</gene>
<evidence type="ECO:0000313" key="2">
    <source>
        <dbReference type="Proteomes" id="UP001148662"/>
    </source>
</evidence>
<keyword evidence="2" id="KW-1185">Reference proteome</keyword>
<reference evidence="1" key="1">
    <citation type="submission" date="2022-07" db="EMBL/GenBank/DDBJ databases">
        <title>Genome Sequence of Phlebia brevispora.</title>
        <authorList>
            <person name="Buettner E."/>
        </authorList>
    </citation>
    <scope>NUCLEOTIDE SEQUENCE</scope>
    <source>
        <strain evidence="1">MPL23</strain>
    </source>
</reference>
<sequence length="205" mass="23132">MRLSSVTGLTCLRNQKSQCVTIGGLELTKPSTSFAQDRLATEPHLILRSNLPVALCTPRGLHRIPHLYLSSDDKKKALIEAAHIPVVTYNKAFMPTDHQRLFDWPFEKSRTRGCREPSPIRYHHELKPIIATDDAFGSWQPHSFPGVFRSGAKPCHRSAVRGVFPDCAPSIADAALLFQISRDLMEQPRRWGHCTMPEEGTSYMR</sequence>
<accession>A0ACC1TDG3</accession>
<dbReference type="Proteomes" id="UP001148662">
    <property type="component" value="Unassembled WGS sequence"/>
</dbReference>
<evidence type="ECO:0000313" key="1">
    <source>
        <dbReference type="EMBL" id="KAJ3558588.1"/>
    </source>
</evidence>
<proteinExistence type="predicted"/>
<dbReference type="EMBL" id="JANHOG010000079">
    <property type="protein sequence ID" value="KAJ3558588.1"/>
    <property type="molecule type" value="Genomic_DNA"/>
</dbReference>